<dbReference type="GO" id="GO:0002949">
    <property type="term" value="P:tRNA threonylcarbamoyladenosine modification"/>
    <property type="evidence" value="ECO:0007669"/>
    <property type="project" value="InterPro"/>
</dbReference>
<dbReference type="Pfam" id="PF02367">
    <property type="entry name" value="TsaE"/>
    <property type="match status" value="1"/>
</dbReference>
<organism evidence="12 13">
    <name type="scientific">Kocuria palustris PEL</name>
    <dbReference type="NCBI Taxonomy" id="1236550"/>
    <lineage>
        <taxon>Bacteria</taxon>
        <taxon>Bacillati</taxon>
        <taxon>Actinomycetota</taxon>
        <taxon>Actinomycetes</taxon>
        <taxon>Micrococcales</taxon>
        <taxon>Micrococcaceae</taxon>
        <taxon>Kocuria</taxon>
    </lineage>
</organism>
<dbReference type="EMBL" id="ANHZ02000002">
    <property type="protein sequence ID" value="EME37705.1"/>
    <property type="molecule type" value="Genomic_DNA"/>
</dbReference>
<dbReference type="PANTHER" id="PTHR33540">
    <property type="entry name" value="TRNA THREONYLCARBAMOYLADENOSINE BIOSYNTHESIS PROTEIN TSAE"/>
    <property type="match status" value="1"/>
</dbReference>
<evidence type="ECO:0000256" key="2">
    <source>
        <dbReference type="ARBA" id="ARBA00007599"/>
    </source>
</evidence>
<dbReference type="GO" id="GO:0005524">
    <property type="term" value="F:ATP binding"/>
    <property type="evidence" value="ECO:0007669"/>
    <property type="project" value="UniProtKB-KW"/>
</dbReference>
<comment type="subcellular location">
    <subcellularLocation>
        <location evidence="1">Cytoplasm</location>
    </subcellularLocation>
</comment>
<comment type="caution">
    <text evidence="12">The sequence shown here is derived from an EMBL/GenBank/DDBJ whole genome shotgun (WGS) entry which is preliminary data.</text>
</comment>
<keyword evidence="6" id="KW-0479">Metal-binding</keyword>
<name>M2YGR2_9MICC</name>
<evidence type="ECO:0000256" key="9">
    <source>
        <dbReference type="ARBA" id="ARBA00022842"/>
    </source>
</evidence>
<evidence type="ECO:0000256" key="5">
    <source>
        <dbReference type="ARBA" id="ARBA00022694"/>
    </source>
</evidence>
<reference evidence="12 13" key="1">
    <citation type="journal article" date="2014" name="Genome Announc.">
        <title>Draft Genome Sequence of Kocuria palustris PEL.</title>
        <authorList>
            <person name="Sharma G."/>
            <person name="Khatri I."/>
            <person name="Subramanian S."/>
        </authorList>
    </citation>
    <scope>NUCLEOTIDE SEQUENCE [LARGE SCALE GENOMIC DNA]</scope>
    <source>
        <strain evidence="12 13">PEL</strain>
    </source>
</reference>
<dbReference type="RefSeq" id="WP_006213461.1">
    <property type="nucleotide sequence ID" value="NZ_ANHZ02000002.1"/>
</dbReference>
<evidence type="ECO:0000313" key="12">
    <source>
        <dbReference type="EMBL" id="EME37705.1"/>
    </source>
</evidence>
<dbReference type="GO" id="GO:0046872">
    <property type="term" value="F:metal ion binding"/>
    <property type="evidence" value="ECO:0007669"/>
    <property type="project" value="UniProtKB-KW"/>
</dbReference>
<evidence type="ECO:0000256" key="1">
    <source>
        <dbReference type="ARBA" id="ARBA00004496"/>
    </source>
</evidence>
<dbReference type="Gene3D" id="3.40.50.300">
    <property type="entry name" value="P-loop containing nucleotide triphosphate hydrolases"/>
    <property type="match status" value="1"/>
</dbReference>
<protein>
    <recommendedName>
        <fullName evidence="3">tRNA threonylcarbamoyladenosine biosynthesis protein TsaE</fullName>
    </recommendedName>
    <alternativeName>
        <fullName evidence="11">t(6)A37 threonylcarbamoyladenosine biosynthesis protein TsaE</fullName>
    </alternativeName>
</protein>
<keyword evidence="4" id="KW-0963">Cytoplasm</keyword>
<dbReference type="AlphaFoldDB" id="M2YGR2"/>
<accession>M2YGR2</accession>
<dbReference type="GO" id="GO:0005737">
    <property type="term" value="C:cytoplasm"/>
    <property type="evidence" value="ECO:0007669"/>
    <property type="project" value="UniProtKB-SubCell"/>
</dbReference>
<evidence type="ECO:0000256" key="10">
    <source>
        <dbReference type="ARBA" id="ARBA00024908"/>
    </source>
</evidence>
<evidence type="ECO:0000256" key="8">
    <source>
        <dbReference type="ARBA" id="ARBA00022840"/>
    </source>
</evidence>
<keyword evidence="9" id="KW-0460">Magnesium</keyword>
<dbReference type="InterPro" id="IPR003442">
    <property type="entry name" value="T6A_TsaE"/>
</dbReference>
<keyword evidence="5" id="KW-0819">tRNA processing</keyword>
<evidence type="ECO:0000256" key="11">
    <source>
        <dbReference type="ARBA" id="ARBA00032441"/>
    </source>
</evidence>
<sequence length="199" mass="21596">MTESDGSAPRWERTVQVGSAIETQRLAERLGRELRAGDLILLDGPLGAGKTTFTQGLGRGLGAVEGIISPTFVLARRHPNDAHGPRPGAPGLVHVDAYRLADAAQVEDIDLEETLAEWVTVIEWGRGKVEGLSDSRLEIEIERPQGGQRSLSDVLAEFAADHDEDEAAAVDEPRTLRLRGIGPRWDRVPKALHDFADQG</sequence>
<proteinExistence type="inferred from homology"/>
<evidence type="ECO:0000256" key="6">
    <source>
        <dbReference type="ARBA" id="ARBA00022723"/>
    </source>
</evidence>
<dbReference type="NCBIfam" id="TIGR00150">
    <property type="entry name" value="T6A_YjeE"/>
    <property type="match status" value="1"/>
</dbReference>
<evidence type="ECO:0000256" key="3">
    <source>
        <dbReference type="ARBA" id="ARBA00019010"/>
    </source>
</evidence>
<comment type="function">
    <text evidence="10">Required for the formation of a threonylcarbamoyl group on adenosine at position 37 (t(6)A37) in tRNAs that read codons beginning with adenine. Is involved in the transfer of the threonylcarbamoyl moiety of threonylcarbamoyl-AMP (TC-AMP) to the N6 group of A37, together with TsaD and TsaB. TsaE seems to play an indirect role in the t(6)A biosynthesis pathway, possibly in regulating the core enzymatic function of TsaD.</text>
</comment>
<dbReference type="SUPFAM" id="SSF52540">
    <property type="entry name" value="P-loop containing nucleoside triphosphate hydrolases"/>
    <property type="match status" value="1"/>
</dbReference>
<dbReference type="InterPro" id="IPR027417">
    <property type="entry name" value="P-loop_NTPase"/>
</dbReference>
<evidence type="ECO:0000256" key="4">
    <source>
        <dbReference type="ARBA" id="ARBA00022490"/>
    </source>
</evidence>
<evidence type="ECO:0000313" key="13">
    <source>
        <dbReference type="Proteomes" id="UP000009877"/>
    </source>
</evidence>
<dbReference type="STRING" id="71999.KPaMU14_09690"/>
<gene>
    <name evidence="12" type="ORF">C884_01079</name>
</gene>
<evidence type="ECO:0000256" key="7">
    <source>
        <dbReference type="ARBA" id="ARBA00022741"/>
    </source>
</evidence>
<dbReference type="Proteomes" id="UP000009877">
    <property type="component" value="Unassembled WGS sequence"/>
</dbReference>
<dbReference type="PANTHER" id="PTHR33540:SF2">
    <property type="entry name" value="TRNA THREONYLCARBAMOYLADENOSINE BIOSYNTHESIS PROTEIN TSAE"/>
    <property type="match status" value="1"/>
</dbReference>
<keyword evidence="13" id="KW-1185">Reference proteome</keyword>
<keyword evidence="7" id="KW-0547">Nucleotide-binding</keyword>
<keyword evidence="8" id="KW-0067">ATP-binding</keyword>
<comment type="similarity">
    <text evidence="2">Belongs to the TsaE family.</text>
</comment>